<accession>A0A5X0GKV3</accession>
<feature type="coiled-coil region" evidence="1">
    <location>
        <begin position="130"/>
        <end position="164"/>
    </location>
</feature>
<name>A0A5X0GKV3_SALET</name>
<dbReference type="AlphaFoldDB" id="A0A5X0GKV3"/>
<evidence type="ECO:0000256" key="2">
    <source>
        <dbReference type="SAM" id="MobiDB-lite"/>
    </source>
</evidence>
<keyword evidence="1" id="KW-0175">Coiled coil</keyword>
<dbReference type="EMBL" id="AAHOXJ010000020">
    <property type="protein sequence ID" value="EBY7405138.1"/>
    <property type="molecule type" value="Genomic_DNA"/>
</dbReference>
<proteinExistence type="predicted"/>
<comment type="caution">
    <text evidence="4">The sequence shown here is derived from an EMBL/GenBank/DDBJ whole genome shotgun (WGS) entry which is preliminary data.</text>
</comment>
<keyword evidence="3" id="KW-0472">Membrane</keyword>
<keyword evidence="3" id="KW-0812">Transmembrane</keyword>
<evidence type="ECO:0008006" key="5">
    <source>
        <dbReference type="Google" id="ProtNLM"/>
    </source>
</evidence>
<reference evidence="4" key="1">
    <citation type="submission" date="2018-09" db="EMBL/GenBank/DDBJ databases">
        <authorList>
            <person name="Ashton P.M."/>
            <person name="Dallman T."/>
            <person name="Nair S."/>
            <person name="De Pinna E."/>
            <person name="Peters T."/>
            <person name="Grant K."/>
        </authorList>
    </citation>
    <scope>NUCLEOTIDE SEQUENCE</scope>
    <source>
        <strain evidence="4">243839</strain>
    </source>
</reference>
<protein>
    <recommendedName>
        <fullName evidence="5">TraP-like protein</fullName>
    </recommendedName>
</protein>
<organism evidence="4">
    <name type="scientific">Salmonella enterica subsp. enterica serovar Pomona</name>
    <dbReference type="NCBI Taxonomy" id="570935"/>
    <lineage>
        <taxon>Bacteria</taxon>
        <taxon>Pseudomonadati</taxon>
        <taxon>Pseudomonadota</taxon>
        <taxon>Gammaproteobacteria</taxon>
        <taxon>Enterobacterales</taxon>
        <taxon>Enterobacteriaceae</taxon>
        <taxon>Salmonella</taxon>
    </lineage>
</organism>
<evidence type="ECO:0000313" key="4">
    <source>
        <dbReference type="EMBL" id="EBY7405138.1"/>
    </source>
</evidence>
<evidence type="ECO:0000256" key="1">
    <source>
        <dbReference type="SAM" id="Coils"/>
    </source>
</evidence>
<feature type="transmembrane region" description="Helical" evidence="3">
    <location>
        <begin position="49"/>
        <end position="74"/>
    </location>
</feature>
<sequence length="241" mass="26162">MQNTQNDNEDAFDEVFASETNTTEVVVPEPVGGKTGKPEKRKAAGKTSLVRYIVYGVSGLVALFVILIIFIIVLPSDDSAKAPALPIIEVPEQQSQVVEPAAEQPVDTASSDEPTQTSMVLENNDLKGLLETARQAIEIRDNKYKELLEKYKMAVSENTELKVELQLLRDGGAASHPSKSKGMKVMKGISIITIQEGYAFVQKAKGSSVYSVTVGEKINGAQVKEIDPINREIITTSGVIR</sequence>
<keyword evidence="3" id="KW-1133">Transmembrane helix</keyword>
<gene>
    <name evidence="4" type="ORF">D6J37_19340</name>
</gene>
<evidence type="ECO:0000256" key="3">
    <source>
        <dbReference type="SAM" id="Phobius"/>
    </source>
</evidence>
<feature type="region of interest" description="Disordered" evidence="2">
    <location>
        <begin position="96"/>
        <end position="115"/>
    </location>
</feature>